<keyword evidence="2" id="KW-1185">Reference proteome</keyword>
<accession>A0A1I8BGR5</accession>
<sequence>MISNVTKPEVITCKIEWKIFDLKRVAELVQDNQFLSSELYNPKFPSIVCELRIYPHCSRFHLNNKWYDEGAYVSLINVGQGEFLDENICNTIKAKCNIFTFSDGERKNIFSKAFELEGKTESYKHMIGLESIDTSEDGSTLLYCEIDFIPYYNIKPNKSGIENNQSTIRNTSQKTFTNMFEEGTLSDCLIKVGDETIKAHRCILAQNSKVFLRMFEQKGMKEAQKGEIKIVDSSPECFRAMIEYFYSGEITKINFEKLVDDLYVIAHKYEVLTLMDKCE</sequence>
<dbReference type="WBParaSite" id="MhA1_Contig2416.frz3.fgene1">
    <property type="protein sequence ID" value="MhA1_Contig2416.frz3.fgene1"/>
    <property type="gene ID" value="MhA1_Contig2416.frz3.fgene1"/>
</dbReference>
<reference evidence="3" key="1">
    <citation type="submission" date="2016-11" db="UniProtKB">
        <authorList>
            <consortium name="WormBaseParasite"/>
        </authorList>
    </citation>
    <scope>IDENTIFICATION</scope>
</reference>
<evidence type="ECO:0000313" key="3">
    <source>
        <dbReference type="WBParaSite" id="MhA1_Contig2416.frz3.fgene1"/>
    </source>
</evidence>
<dbReference type="AlphaFoldDB" id="A0A1I8BGR5"/>
<protein>
    <submittedName>
        <fullName evidence="3">BTB domain-containing protein</fullName>
    </submittedName>
</protein>
<dbReference type="PROSITE" id="PS50097">
    <property type="entry name" value="BTB"/>
    <property type="match status" value="1"/>
</dbReference>
<evidence type="ECO:0000259" key="1">
    <source>
        <dbReference type="PROSITE" id="PS50097"/>
    </source>
</evidence>
<dbReference type="InterPro" id="IPR011333">
    <property type="entry name" value="SKP1/BTB/POZ_sf"/>
</dbReference>
<dbReference type="SUPFAM" id="SSF54695">
    <property type="entry name" value="POZ domain"/>
    <property type="match status" value="1"/>
</dbReference>
<name>A0A1I8BGR5_MELHA</name>
<evidence type="ECO:0000313" key="2">
    <source>
        <dbReference type="Proteomes" id="UP000095281"/>
    </source>
</evidence>
<proteinExistence type="predicted"/>
<organism evidence="2 3">
    <name type="scientific">Meloidogyne hapla</name>
    <name type="common">Root-knot nematode worm</name>
    <dbReference type="NCBI Taxonomy" id="6305"/>
    <lineage>
        <taxon>Eukaryota</taxon>
        <taxon>Metazoa</taxon>
        <taxon>Ecdysozoa</taxon>
        <taxon>Nematoda</taxon>
        <taxon>Chromadorea</taxon>
        <taxon>Rhabditida</taxon>
        <taxon>Tylenchina</taxon>
        <taxon>Tylenchomorpha</taxon>
        <taxon>Tylenchoidea</taxon>
        <taxon>Meloidogynidae</taxon>
        <taxon>Meloidogyninae</taxon>
        <taxon>Meloidogyne</taxon>
    </lineage>
</organism>
<dbReference type="PANTHER" id="PTHR24413">
    <property type="entry name" value="SPECKLE-TYPE POZ PROTEIN"/>
    <property type="match status" value="1"/>
</dbReference>
<dbReference type="InterPro" id="IPR000210">
    <property type="entry name" value="BTB/POZ_dom"/>
</dbReference>
<dbReference type="Gene3D" id="3.30.710.10">
    <property type="entry name" value="Potassium Channel Kv1.1, Chain A"/>
    <property type="match status" value="1"/>
</dbReference>
<dbReference type="SMART" id="SM00225">
    <property type="entry name" value="BTB"/>
    <property type="match status" value="1"/>
</dbReference>
<dbReference type="Pfam" id="PF00651">
    <property type="entry name" value="BTB"/>
    <property type="match status" value="1"/>
</dbReference>
<dbReference type="Proteomes" id="UP000095281">
    <property type="component" value="Unplaced"/>
</dbReference>
<dbReference type="CDD" id="cd18186">
    <property type="entry name" value="BTB_POZ_ZBTB_KLHL-like"/>
    <property type="match status" value="1"/>
</dbReference>
<feature type="domain" description="BTB" evidence="1">
    <location>
        <begin position="186"/>
        <end position="254"/>
    </location>
</feature>